<sequence length="73" mass="8166">MHDLRGAEVAKERQASLLADVEAHRLARLAQDDSGAPTRYVLGSRPAGCLMRLMRAAKWPARRFYSAIMIIDL</sequence>
<organism evidence="1 2">
    <name type="scientific">Thermobaculum terrenum (strain ATCC BAA-798 / CCMEE 7001 / YNP1)</name>
    <dbReference type="NCBI Taxonomy" id="525904"/>
    <lineage>
        <taxon>Bacteria</taxon>
        <taxon>Bacillati</taxon>
        <taxon>Chloroflexota</taxon>
        <taxon>Chloroflexia</taxon>
        <taxon>Candidatus Thermobaculales</taxon>
        <taxon>Candidatus Thermobaculaceae</taxon>
        <taxon>Thermobaculum</taxon>
    </lineage>
</organism>
<protein>
    <submittedName>
        <fullName evidence="1">Uncharacterized protein</fullName>
    </submittedName>
</protein>
<keyword evidence="2" id="KW-1185">Reference proteome</keyword>
<name>D1CGQ5_THET1</name>
<dbReference type="Proteomes" id="UP000000323">
    <property type="component" value="Chromosome 2"/>
</dbReference>
<dbReference type="AlphaFoldDB" id="D1CGQ5"/>
<dbReference type="RefSeq" id="WP_012875957.1">
    <property type="nucleotide sequence ID" value="NC_013526.1"/>
</dbReference>
<evidence type="ECO:0000313" key="1">
    <source>
        <dbReference type="EMBL" id="ACZ42926.1"/>
    </source>
</evidence>
<dbReference type="KEGG" id="ttr:Tter_2022"/>
<reference evidence="2" key="1">
    <citation type="journal article" date="2010" name="Stand. Genomic Sci.">
        <title>Complete genome sequence of 'Thermobaculum terrenum' type strain (YNP1).</title>
        <authorList>
            <person name="Kiss H."/>
            <person name="Cleland D."/>
            <person name="Lapidus A."/>
            <person name="Lucas S."/>
            <person name="Glavina Del Rio T."/>
            <person name="Nolan M."/>
            <person name="Tice H."/>
            <person name="Han C."/>
            <person name="Goodwin L."/>
            <person name="Pitluck S."/>
            <person name="Liolios K."/>
            <person name="Ivanova N."/>
            <person name="Mavromatis K."/>
            <person name="Ovchinnikova G."/>
            <person name="Pati A."/>
            <person name="Chen A."/>
            <person name="Palaniappan K."/>
            <person name="Land M."/>
            <person name="Hauser L."/>
            <person name="Chang Y."/>
            <person name="Jeffries C."/>
            <person name="Lu M."/>
            <person name="Brettin T."/>
            <person name="Detter J."/>
            <person name="Goker M."/>
            <person name="Tindall B."/>
            <person name="Beck B."/>
            <person name="McDermott T."/>
            <person name="Woyke T."/>
            <person name="Bristow J."/>
            <person name="Eisen J."/>
            <person name="Markowitz V."/>
            <person name="Hugenholtz P."/>
            <person name="Kyrpides N."/>
            <person name="Klenk H."/>
            <person name="Cheng J."/>
        </authorList>
    </citation>
    <scope>NUCLEOTIDE SEQUENCE [LARGE SCALE GENOMIC DNA]</scope>
    <source>
        <strain evidence="2">ATCC BAA-798 / YNP1</strain>
    </source>
</reference>
<accession>D1CGQ5</accession>
<dbReference type="HOGENOM" id="CLU_2703654_0_0_0"/>
<proteinExistence type="predicted"/>
<gene>
    <name evidence="1" type="ordered locus">Tter_2022</name>
</gene>
<evidence type="ECO:0000313" key="2">
    <source>
        <dbReference type="Proteomes" id="UP000000323"/>
    </source>
</evidence>
<dbReference type="EMBL" id="CP001826">
    <property type="protein sequence ID" value="ACZ42926.1"/>
    <property type="molecule type" value="Genomic_DNA"/>
</dbReference>